<organism evidence="2 3">
    <name type="scientific">Plectosphaerella cucumerina</name>
    <dbReference type="NCBI Taxonomy" id="40658"/>
    <lineage>
        <taxon>Eukaryota</taxon>
        <taxon>Fungi</taxon>
        <taxon>Dikarya</taxon>
        <taxon>Ascomycota</taxon>
        <taxon>Pezizomycotina</taxon>
        <taxon>Sordariomycetes</taxon>
        <taxon>Hypocreomycetidae</taxon>
        <taxon>Glomerellales</taxon>
        <taxon>Plectosphaerellaceae</taxon>
        <taxon>Plectosphaerella</taxon>
    </lineage>
</organism>
<evidence type="ECO:0000313" key="3">
    <source>
        <dbReference type="Proteomes" id="UP000813385"/>
    </source>
</evidence>
<dbReference type="PANTHER" id="PTHR46082">
    <property type="entry name" value="ATP/GTP-BINDING PROTEIN-RELATED"/>
    <property type="match status" value="1"/>
</dbReference>
<dbReference type="InterPro" id="IPR027417">
    <property type="entry name" value="P-loop_NTPase"/>
</dbReference>
<dbReference type="AlphaFoldDB" id="A0A8K0TBS6"/>
<proteinExistence type="predicted"/>
<dbReference type="EMBL" id="JAGPXD010000004">
    <property type="protein sequence ID" value="KAH7357707.1"/>
    <property type="molecule type" value="Genomic_DNA"/>
</dbReference>
<dbReference type="OrthoDB" id="5086500at2759"/>
<name>A0A8K0TBS6_9PEZI</name>
<comment type="caution">
    <text evidence="2">The sequence shown here is derived from an EMBL/GenBank/DDBJ whole genome shotgun (WGS) entry which is preliminary data.</text>
</comment>
<dbReference type="Proteomes" id="UP000813385">
    <property type="component" value="Unassembled WGS sequence"/>
</dbReference>
<accession>A0A8K0TBS6</accession>
<keyword evidence="3" id="KW-1185">Reference proteome</keyword>
<keyword evidence="1" id="KW-0175">Coiled coil</keyword>
<dbReference type="InterPro" id="IPR053137">
    <property type="entry name" value="NLR-like"/>
</dbReference>
<reference evidence="2" key="1">
    <citation type="journal article" date="2021" name="Nat. Commun.">
        <title>Genetic determinants of endophytism in the Arabidopsis root mycobiome.</title>
        <authorList>
            <person name="Mesny F."/>
            <person name="Miyauchi S."/>
            <person name="Thiergart T."/>
            <person name="Pickel B."/>
            <person name="Atanasova L."/>
            <person name="Karlsson M."/>
            <person name="Huettel B."/>
            <person name="Barry K.W."/>
            <person name="Haridas S."/>
            <person name="Chen C."/>
            <person name="Bauer D."/>
            <person name="Andreopoulos W."/>
            <person name="Pangilinan J."/>
            <person name="LaButti K."/>
            <person name="Riley R."/>
            <person name="Lipzen A."/>
            <person name="Clum A."/>
            <person name="Drula E."/>
            <person name="Henrissat B."/>
            <person name="Kohler A."/>
            <person name="Grigoriev I.V."/>
            <person name="Martin F.M."/>
            <person name="Hacquard S."/>
        </authorList>
    </citation>
    <scope>NUCLEOTIDE SEQUENCE</scope>
    <source>
        <strain evidence="2">MPI-CAGE-AT-0016</strain>
    </source>
</reference>
<evidence type="ECO:0000256" key="1">
    <source>
        <dbReference type="SAM" id="Coils"/>
    </source>
</evidence>
<dbReference type="SUPFAM" id="SSF52540">
    <property type="entry name" value="P-loop containing nucleoside triphosphate hydrolases"/>
    <property type="match status" value="1"/>
</dbReference>
<sequence>MPPLQRACPHTAYRDIARLLKLDDTEKEDTKELFLIIDNTDDKEVVKGGEQSGRKGIRDFISRNDYSRILFITQARRLAVRLAQTEVVNLSQINKDKASDLLNKSLVDKSLLLDKKSIATLLEILTYLPLAIVQAAVYLNEITTSVAEYLRLLQNTERDIVELLETEFVDNTRYKPLRHKTANVVARTFIAHVESKAIPRSILPAVGSDYSFLSIQEDRRTYNIHQLVHVASRMWVSRQDTASKQRREVLVHLGAIFSTDEYLLTEGRSREAVKADGWVKKAISLLERVVAVRETTLAETHPDRLASQHVKKAVELLEHVVAVEETTLAEKHPDRIESEGWLDFLRSHQRTDS</sequence>
<dbReference type="InterPro" id="IPR011990">
    <property type="entry name" value="TPR-like_helical_dom_sf"/>
</dbReference>
<gene>
    <name evidence="2" type="ORF">B0T11DRAFT_306468</name>
</gene>
<dbReference type="Gene3D" id="1.25.40.10">
    <property type="entry name" value="Tetratricopeptide repeat domain"/>
    <property type="match status" value="1"/>
</dbReference>
<evidence type="ECO:0000313" key="2">
    <source>
        <dbReference type="EMBL" id="KAH7357707.1"/>
    </source>
</evidence>
<protein>
    <submittedName>
        <fullName evidence="2">Uncharacterized protein</fullName>
    </submittedName>
</protein>
<feature type="coiled-coil region" evidence="1">
    <location>
        <begin position="139"/>
        <end position="166"/>
    </location>
</feature>
<dbReference type="PANTHER" id="PTHR46082:SF6">
    <property type="entry name" value="AAA+ ATPASE DOMAIN-CONTAINING PROTEIN-RELATED"/>
    <property type="match status" value="1"/>
</dbReference>